<dbReference type="OrthoDB" id="4950185at2"/>
<name>A0A1H1CJK5_9MICC</name>
<dbReference type="AlphaFoldDB" id="A0A1H1CJK5"/>
<keyword evidence="3" id="KW-1185">Reference proteome</keyword>
<gene>
    <name evidence="2" type="ORF">SAMN04489742_1954</name>
</gene>
<evidence type="ECO:0000313" key="2">
    <source>
        <dbReference type="EMBL" id="SDQ64385.1"/>
    </source>
</evidence>
<proteinExistence type="predicted"/>
<feature type="region of interest" description="Disordered" evidence="1">
    <location>
        <begin position="1"/>
        <end position="83"/>
    </location>
</feature>
<evidence type="ECO:0000313" key="3">
    <source>
        <dbReference type="Proteomes" id="UP000181917"/>
    </source>
</evidence>
<reference evidence="2 3" key="1">
    <citation type="submission" date="2016-10" db="EMBL/GenBank/DDBJ databases">
        <authorList>
            <person name="de Groot N.N."/>
        </authorList>
    </citation>
    <scope>NUCLEOTIDE SEQUENCE [LARGE SCALE GENOMIC DNA]</scope>
    <source>
        <strain evidence="2 3">DSM 20117</strain>
    </source>
</reference>
<feature type="compositionally biased region" description="Basic and acidic residues" evidence="1">
    <location>
        <begin position="11"/>
        <end position="29"/>
    </location>
</feature>
<accession>A0A1H1CJK5</accession>
<sequence>MTQIPEENLPEDEHLRQDINAAEPERESAAEFDGDTFTSGLTNAGQRVPGLSPDGEYEARQDPEREDDPGQDGFLPPEPVPED</sequence>
<dbReference type="Proteomes" id="UP000181917">
    <property type="component" value="Unassembled WGS sequence"/>
</dbReference>
<feature type="compositionally biased region" description="Polar residues" evidence="1">
    <location>
        <begin position="36"/>
        <end position="45"/>
    </location>
</feature>
<dbReference type="EMBL" id="FNKH01000002">
    <property type="protein sequence ID" value="SDQ64385.1"/>
    <property type="molecule type" value="Genomic_DNA"/>
</dbReference>
<dbReference type="RefSeq" id="WP_074700244.1">
    <property type="nucleotide sequence ID" value="NZ_CP018863.1"/>
</dbReference>
<protein>
    <submittedName>
        <fullName evidence="2">Uncharacterized protein</fullName>
    </submittedName>
</protein>
<organism evidence="2 3">
    <name type="scientific">Crystallibacter crystallopoietes</name>
    <dbReference type="NCBI Taxonomy" id="37928"/>
    <lineage>
        <taxon>Bacteria</taxon>
        <taxon>Bacillati</taxon>
        <taxon>Actinomycetota</taxon>
        <taxon>Actinomycetes</taxon>
        <taxon>Micrococcales</taxon>
        <taxon>Micrococcaceae</taxon>
        <taxon>Crystallibacter</taxon>
    </lineage>
</organism>
<evidence type="ECO:0000256" key="1">
    <source>
        <dbReference type="SAM" id="MobiDB-lite"/>
    </source>
</evidence>
<dbReference type="KEGG" id="acry:AC20117_07600"/>